<reference evidence="2 3" key="1">
    <citation type="journal article" date="2024" name="J Genomics">
        <title>Draft genome sequencing and assembly of Favolaschia claudopus CIRM-BRFM 2984 isolated from oak limbs.</title>
        <authorList>
            <person name="Navarro D."/>
            <person name="Drula E."/>
            <person name="Chaduli D."/>
            <person name="Cazenave R."/>
            <person name="Ahrendt S."/>
            <person name="Wang J."/>
            <person name="Lipzen A."/>
            <person name="Daum C."/>
            <person name="Barry K."/>
            <person name="Grigoriev I.V."/>
            <person name="Favel A."/>
            <person name="Rosso M.N."/>
            <person name="Martin F."/>
        </authorList>
    </citation>
    <scope>NUCLEOTIDE SEQUENCE [LARGE SCALE GENOMIC DNA]</scope>
    <source>
        <strain evidence="2 3">CIRM-BRFM 2984</strain>
    </source>
</reference>
<feature type="compositionally biased region" description="Pro residues" evidence="1">
    <location>
        <begin position="1"/>
        <end position="11"/>
    </location>
</feature>
<evidence type="ECO:0000256" key="1">
    <source>
        <dbReference type="SAM" id="MobiDB-lite"/>
    </source>
</evidence>
<protein>
    <submittedName>
        <fullName evidence="2">Uncharacterized protein</fullName>
    </submittedName>
</protein>
<feature type="region of interest" description="Disordered" evidence="1">
    <location>
        <begin position="103"/>
        <end position="181"/>
    </location>
</feature>
<dbReference type="AlphaFoldDB" id="A0AAW0CI61"/>
<feature type="region of interest" description="Disordered" evidence="1">
    <location>
        <begin position="1"/>
        <end position="82"/>
    </location>
</feature>
<gene>
    <name evidence="2" type="ORF">R3P38DRAFT_3262816</name>
</gene>
<feature type="region of interest" description="Disordered" evidence="1">
    <location>
        <begin position="193"/>
        <end position="255"/>
    </location>
</feature>
<evidence type="ECO:0000313" key="2">
    <source>
        <dbReference type="EMBL" id="KAK7038438.1"/>
    </source>
</evidence>
<dbReference type="Proteomes" id="UP001362999">
    <property type="component" value="Unassembled WGS sequence"/>
</dbReference>
<sequence>MPTAPGAPPLSHPSRSTKQEHTTPQLSPTHISPRSPSLDTSHPSKARNSSPFWHPFQHPKTHTGIPNDEHKHPPDARHATRKAHNTCTYLSLIQARFLTHVPNPSPRALRSTKDGESVAAAGRKRRRPLPLVQSIPRALYSHLPIPIPNNDRRRIETRPGGTAAAARKPPPPLSQPPSAAHAHTLALENEGIETRQDSTGATATAKNRHLPPTAAPSHSRHPIRPQPASDSSLRTQADDSGTTAAARKSQRDIPRQLQHLIRVSSTSLSGNTSALPSRIPIRLKSENEDDSKSAAGGEAISRRIHISASFPAASVRSMHICFLSRSKEWAAKLDIDIDVGSFGEEMRTRMLTSL</sequence>
<proteinExistence type="predicted"/>
<accession>A0AAW0CI61</accession>
<comment type="caution">
    <text evidence="2">The sequence shown here is derived from an EMBL/GenBank/DDBJ whole genome shotgun (WGS) entry which is preliminary data.</text>
</comment>
<keyword evidence="3" id="KW-1185">Reference proteome</keyword>
<evidence type="ECO:0000313" key="3">
    <source>
        <dbReference type="Proteomes" id="UP001362999"/>
    </source>
</evidence>
<name>A0AAW0CI61_9AGAR</name>
<feature type="compositionally biased region" description="Polar residues" evidence="1">
    <location>
        <begin position="228"/>
        <end position="243"/>
    </location>
</feature>
<feature type="compositionally biased region" description="Basic and acidic residues" evidence="1">
    <location>
        <begin position="67"/>
        <end position="78"/>
    </location>
</feature>
<dbReference type="EMBL" id="JAWWNJ010000017">
    <property type="protein sequence ID" value="KAK7038438.1"/>
    <property type="molecule type" value="Genomic_DNA"/>
</dbReference>
<organism evidence="2 3">
    <name type="scientific">Favolaschia claudopus</name>
    <dbReference type="NCBI Taxonomy" id="2862362"/>
    <lineage>
        <taxon>Eukaryota</taxon>
        <taxon>Fungi</taxon>
        <taxon>Dikarya</taxon>
        <taxon>Basidiomycota</taxon>
        <taxon>Agaricomycotina</taxon>
        <taxon>Agaricomycetes</taxon>
        <taxon>Agaricomycetidae</taxon>
        <taxon>Agaricales</taxon>
        <taxon>Marasmiineae</taxon>
        <taxon>Mycenaceae</taxon>
        <taxon>Favolaschia</taxon>
    </lineage>
</organism>
<feature type="compositionally biased region" description="Polar residues" evidence="1">
    <location>
        <begin position="22"/>
        <end position="51"/>
    </location>
</feature>